<feature type="region of interest" description="Disordered" evidence="2">
    <location>
        <begin position="1"/>
        <end position="48"/>
    </location>
</feature>
<dbReference type="SMART" id="SM01260">
    <property type="entry name" value="LANC_like"/>
    <property type="match status" value="1"/>
</dbReference>
<accession>A0A0L0H862</accession>
<dbReference type="GO" id="GO:0046872">
    <property type="term" value="F:metal ion binding"/>
    <property type="evidence" value="ECO:0007669"/>
    <property type="project" value="UniProtKB-KW"/>
</dbReference>
<dbReference type="CDD" id="cd04794">
    <property type="entry name" value="euk_LANCL"/>
    <property type="match status" value="1"/>
</dbReference>
<feature type="binding site" evidence="1">
    <location>
        <position position="441"/>
    </location>
    <ligand>
        <name>Zn(2+)</name>
        <dbReference type="ChEBI" id="CHEBI:29105"/>
    </ligand>
</feature>
<evidence type="ECO:0008006" key="5">
    <source>
        <dbReference type="Google" id="ProtNLM"/>
    </source>
</evidence>
<dbReference type="PANTHER" id="PTHR12736">
    <property type="entry name" value="LANC-LIKE PROTEIN"/>
    <property type="match status" value="1"/>
</dbReference>
<dbReference type="GO" id="GO:0005975">
    <property type="term" value="P:carbohydrate metabolic process"/>
    <property type="evidence" value="ECO:0007669"/>
    <property type="project" value="InterPro"/>
</dbReference>
<feature type="binding site" evidence="1">
    <location>
        <position position="395"/>
    </location>
    <ligand>
        <name>Zn(2+)</name>
        <dbReference type="ChEBI" id="CHEBI:29105"/>
    </ligand>
</feature>
<proteinExistence type="predicted"/>
<dbReference type="OrthoDB" id="10257263at2759"/>
<dbReference type="EMBL" id="KQ257465">
    <property type="protein sequence ID" value="KNC97119.1"/>
    <property type="molecule type" value="Genomic_DNA"/>
</dbReference>
<name>A0A0L0H862_SPIPD</name>
<dbReference type="RefSeq" id="XP_016605159.1">
    <property type="nucleotide sequence ID" value="XM_016755676.1"/>
</dbReference>
<keyword evidence="4" id="KW-1185">Reference proteome</keyword>
<dbReference type="eggNOG" id="KOG2787">
    <property type="taxonomic scope" value="Eukaryota"/>
</dbReference>
<gene>
    <name evidence="3" type="ORF">SPPG_07512</name>
</gene>
<dbReference type="PANTHER" id="PTHR12736:SF7">
    <property type="entry name" value="LANC-LIKE PROTEIN 3"/>
    <property type="match status" value="1"/>
</dbReference>
<feature type="binding site" evidence="1">
    <location>
        <position position="442"/>
    </location>
    <ligand>
        <name>Zn(2+)</name>
        <dbReference type="ChEBI" id="CHEBI:29105"/>
    </ligand>
</feature>
<dbReference type="GO" id="GO:0031179">
    <property type="term" value="P:peptide modification"/>
    <property type="evidence" value="ECO:0007669"/>
    <property type="project" value="InterPro"/>
</dbReference>
<dbReference type="InParanoid" id="A0A0L0H862"/>
<evidence type="ECO:0000313" key="4">
    <source>
        <dbReference type="Proteomes" id="UP000053201"/>
    </source>
</evidence>
<keyword evidence="1" id="KW-0479">Metal-binding</keyword>
<dbReference type="PRINTS" id="PR01950">
    <property type="entry name" value="LANCSUPER"/>
</dbReference>
<evidence type="ECO:0000256" key="1">
    <source>
        <dbReference type="PIRSR" id="PIRSR607822-1"/>
    </source>
</evidence>
<protein>
    <recommendedName>
        <fullName evidence="5">LanC-like protein 2</fullName>
    </recommendedName>
</protein>
<dbReference type="InterPro" id="IPR012341">
    <property type="entry name" value="6hp_glycosidase-like_sf"/>
</dbReference>
<organism evidence="3 4">
    <name type="scientific">Spizellomyces punctatus (strain DAOM BR117)</name>
    <dbReference type="NCBI Taxonomy" id="645134"/>
    <lineage>
        <taxon>Eukaryota</taxon>
        <taxon>Fungi</taxon>
        <taxon>Fungi incertae sedis</taxon>
        <taxon>Chytridiomycota</taxon>
        <taxon>Chytridiomycota incertae sedis</taxon>
        <taxon>Chytridiomycetes</taxon>
        <taxon>Spizellomycetales</taxon>
        <taxon>Spizellomycetaceae</taxon>
        <taxon>Spizellomyces</taxon>
    </lineage>
</organism>
<dbReference type="GO" id="GO:0005886">
    <property type="term" value="C:plasma membrane"/>
    <property type="evidence" value="ECO:0007669"/>
    <property type="project" value="TreeGrafter"/>
</dbReference>
<dbReference type="VEuPathDB" id="FungiDB:SPPG_07512"/>
<evidence type="ECO:0000256" key="2">
    <source>
        <dbReference type="SAM" id="MobiDB-lite"/>
    </source>
</evidence>
<dbReference type="Proteomes" id="UP000053201">
    <property type="component" value="Unassembled WGS sequence"/>
</dbReference>
<reference evidence="3 4" key="1">
    <citation type="submission" date="2009-08" db="EMBL/GenBank/DDBJ databases">
        <title>The Genome Sequence of Spizellomyces punctatus strain DAOM BR117.</title>
        <authorList>
            <consortium name="The Broad Institute Genome Sequencing Platform"/>
            <person name="Russ C."/>
            <person name="Cuomo C."/>
            <person name="Shea T."/>
            <person name="Young S.K."/>
            <person name="Zeng Q."/>
            <person name="Koehrsen M."/>
            <person name="Haas B."/>
            <person name="Borodovsky M."/>
            <person name="Guigo R."/>
            <person name="Alvarado L."/>
            <person name="Berlin A."/>
            <person name="Bochicchio J."/>
            <person name="Borenstein D."/>
            <person name="Chapman S."/>
            <person name="Chen Z."/>
            <person name="Engels R."/>
            <person name="Freedman E."/>
            <person name="Gellesch M."/>
            <person name="Goldberg J."/>
            <person name="Griggs A."/>
            <person name="Gujja S."/>
            <person name="Heiman D."/>
            <person name="Hepburn T."/>
            <person name="Howarth C."/>
            <person name="Jen D."/>
            <person name="Larson L."/>
            <person name="Lewis B."/>
            <person name="Mehta T."/>
            <person name="Park D."/>
            <person name="Pearson M."/>
            <person name="Roberts A."/>
            <person name="Saif S."/>
            <person name="Shenoy N."/>
            <person name="Sisk P."/>
            <person name="Stolte C."/>
            <person name="Sykes S."/>
            <person name="Thomson T."/>
            <person name="Walk T."/>
            <person name="White J."/>
            <person name="Yandava C."/>
            <person name="Burger G."/>
            <person name="Gray M.W."/>
            <person name="Holland P.W.H."/>
            <person name="King N."/>
            <person name="Lang F.B.F."/>
            <person name="Roger A.J."/>
            <person name="Ruiz-Trillo I."/>
            <person name="Lander E."/>
            <person name="Nusbaum C."/>
        </authorList>
    </citation>
    <scope>NUCLEOTIDE SEQUENCE [LARGE SCALE GENOMIC DNA]</scope>
    <source>
        <strain evidence="3 4">DAOM BR117</strain>
    </source>
</reference>
<dbReference type="AlphaFoldDB" id="A0A0L0H862"/>
<dbReference type="OMA" id="FWQPEWD"/>
<dbReference type="GeneID" id="27690722"/>
<sequence>MEVMESTLAEGSSEGQVEMSAADAPTEKLLDSMETDEPLGDPDALPLPQKQYFPNPYVASVTTQAGSSDSEAMNMPPALHPDATPDVLTALKRETVNLCEKIVANCKPTDHQAPWDVYSGYSGLARLFLKIHECDPACQIHGLSALKLAEQYMDTAIANCNSFLRQLKDAKSVCHDVGYLRSQAGVWATGALIYHHTGNSERSAFCLEQLVSMKHMALSANCPQDFSYGRPGYLYGLLYVRRYLTNAHETIPNDLVEAILSTVLNDGAEGAQRQFYGPSDRRGYKMDFGQTRSPFIWLWYMERYVGAAHGMAGALTSVLSVPSSLLEAVNEAKSDDMPRLEPAGEEERAKVTPVERALKYLQRRKLANGNYMLRIDDTRTNASQLFEEKESVQFCHGAPGVALCLCRGYEVFKKEEYLTAAKEAADLVWKRGLIRKGVGLCHGISGNAYLFLTLYRLTNDIAYWQRAQCFANVAINWDTTYAPQLTSDRSASPAQKYGLFDGIGGLAHLMADMGFWKEEVFVGFPGFADAFLE</sequence>
<dbReference type="Pfam" id="PF05147">
    <property type="entry name" value="LANC_like"/>
    <property type="match status" value="1"/>
</dbReference>
<dbReference type="Gene3D" id="1.50.10.10">
    <property type="match status" value="1"/>
</dbReference>
<dbReference type="InterPro" id="IPR007822">
    <property type="entry name" value="LANC-like"/>
</dbReference>
<dbReference type="SUPFAM" id="SSF158745">
    <property type="entry name" value="LanC-like"/>
    <property type="match status" value="1"/>
</dbReference>
<evidence type="ECO:0000313" key="3">
    <source>
        <dbReference type="EMBL" id="KNC97119.1"/>
    </source>
</evidence>
<keyword evidence="1" id="KW-0862">Zinc</keyword>